<keyword evidence="10 23" id="KW-0863">Zinc-finger</keyword>
<dbReference type="InterPro" id="IPR047483">
    <property type="entry name" value="Tudor_KDM4B_rpt1"/>
</dbReference>
<evidence type="ECO:0000256" key="3">
    <source>
        <dbReference type="ARBA" id="ARBA00004123"/>
    </source>
</evidence>
<dbReference type="SMART" id="SM00333">
    <property type="entry name" value="TUDOR"/>
    <property type="match status" value="2"/>
</dbReference>
<evidence type="ECO:0000256" key="25">
    <source>
        <dbReference type="RuleBase" id="RU369101"/>
    </source>
</evidence>
<dbReference type="SUPFAM" id="SSF54236">
    <property type="entry name" value="Ubiquitin-like"/>
    <property type="match status" value="1"/>
</dbReference>
<dbReference type="Pfam" id="PF00628">
    <property type="entry name" value="PHD"/>
    <property type="match status" value="1"/>
</dbReference>
<dbReference type="InterPro" id="IPR029071">
    <property type="entry name" value="Ubiquitin-like_domsf"/>
</dbReference>
<comment type="function">
    <text evidence="25">Multi domain E3 ubiquitin ligase that also plays a role in DNA methylation and histone modifications.</text>
</comment>
<keyword evidence="6" id="KW-0678">Repressor</keyword>
<evidence type="ECO:0000256" key="23">
    <source>
        <dbReference type="PROSITE-ProRule" id="PRU00175"/>
    </source>
</evidence>
<feature type="region of interest" description="Disordered" evidence="26">
    <location>
        <begin position="1195"/>
        <end position="1243"/>
    </location>
</feature>
<keyword evidence="21" id="KW-0131">Cell cycle</keyword>
<keyword evidence="14" id="KW-0223">Dioxygenase</keyword>
<evidence type="ECO:0000256" key="26">
    <source>
        <dbReference type="SAM" id="MobiDB-lite"/>
    </source>
</evidence>
<evidence type="ECO:0000313" key="35">
    <source>
        <dbReference type="Proteomes" id="UP001652583"/>
    </source>
</evidence>
<feature type="domain" description="RING-type" evidence="29">
    <location>
        <begin position="347"/>
        <end position="393"/>
    </location>
</feature>
<dbReference type="InterPro" id="IPR002999">
    <property type="entry name" value="Tudor"/>
</dbReference>
<dbReference type="InterPro" id="IPR034732">
    <property type="entry name" value="EPHD"/>
</dbReference>
<evidence type="ECO:0000259" key="34">
    <source>
        <dbReference type="PROSITE" id="PS51805"/>
    </source>
</evidence>
<evidence type="ECO:0000256" key="1">
    <source>
        <dbReference type="ARBA" id="ARBA00000900"/>
    </source>
</evidence>
<reference evidence="36" key="1">
    <citation type="submission" date="2025-08" db="UniProtKB">
        <authorList>
            <consortium name="RefSeq"/>
        </authorList>
    </citation>
    <scope>IDENTIFICATION</scope>
    <source>
        <tissue evidence="36">Blood</tissue>
    </source>
</reference>
<feature type="region of interest" description="Disordered" evidence="26">
    <location>
        <begin position="1536"/>
        <end position="1572"/>
    </location>
</feature>
<feature type="compositionally biased region" description="Acidic residues" evidence="26">
    <location>
        <begin position="658"/>
        <end position="669"/>
    </location>
</feature>
<evidence type="ECO:0000256" key="7">
    <source>
        <dbReference type="ARBA" id="ARBA00022679"/>
    </source>
</evidence>
<dbReference type="Proteomes" id="UP001652583">
    <property type="component" value="Chromosome A2"/>
</dbReference>
<feature type="domain" description="PHD-type" evidence="34">
    <location>
        <begin position="1720"/>
        <end position="1833"/>
    </location>
</feature>
<keyword evidence="17" id="KW-0805">Transcription regulation</keyword>
<evidence type="ECO:0000256" key="2">
    <source>
        <dbReference type="ARBA" id="ARBA00001954"/>
    </source>
</evidence>
<evidence type="ECO:0000256" key="15">
    <source>
        <dbReference type="ARBA" id="ARBA00023002"/>
    </source>
</evidence>
<name>A0ABM3PWG9_ACIJB</name>
<feature type="region of interest" description="Disordered" evidence="26">
    <location>
        <begin position="1342"/>
        <end position="1460"/>
    </location>
</feature>
<dbReference type="InterPro" id="IPR045134">
    <property type="entry name" value="UHRF1/2-like"/>
</dbReference>
<evidence type="ECO:0000259" key="32">
    <source>
        <dbReference type="PROSITE" id="PS51183"/>
    </source>
</evidence>
<dbReference type="CDD" id="cd17122">
    <property type="entry name" value="Ubl_UHRF1"/>
    <property type="match status" value="1"/>
</dbReference>
<dbReference type="InterPro" id="IPR013083">
    <property type="entry name" value="Znf_RING/FYVE/PHD"/>
</dbReference>
<evidence type="ECO:0000259" key="31">
    <source>
        <dbReference type="PROSITE" id="PS51015"/>
    </source>
</evidence>
<dbReference type="SUPFAM" id="SSF51197">
    <property type="entry name" value="Clavaminate synthase-like"/>
    <property type="match status" value="1"/>
</dbReference>
<dbReference type="CDD" id="cd15714">
    <property type="entry name" value="ePHD_JMJD2B"/>
    <property type="match status" value="1"/>
</dbReference>
<dbReference type="SMART" id="SM00466">
    <property type="entry name" value="SRA"/>
    <property type="match status" value="1"/>
</dbReference>
<dbReference type="Gene3D" id="2.30.30.1150">
    <property type="match status" value="1"/>
</dbReference>
<dbReference type="InterPro" id="IPR019787">
    <property type="entry name" value="Znf_PHD-finger"/>
</dbReference>
<evidence type="ECO:0000256" key="11">
    <source>
        <dbReference type="ARBA" id="ARBA00022786"/>
    </source>
</evidence>
<comment type="catalytic activity">
    <reaction evidence="22">
        <text>N(6),N(6),N(6)-trimethyl-L-lysyl(9)-[histone H3] + 2 2-oxoglutarate + 2 O2 = N(6)-methyl-L-lysyl(9)-[histone H3] + 2 formaldehyde + 2 succinate + 2 CO2</text>
        <dbReference type="Rhea" id="RHEA:60200"/>
        <dbReference type="Rhea" id="RHEA-COMP:15538"/>
        <dbReference type="Rhea" id="RHEA-COMP:15542"/>
        <dbReference type="ChEBI" id="CHEBI:15379"/>
        <dbReference type="ChEBI" id="CHEBI:16526"/>
        <dbReference type="ChEBI" id="CHEBI:16810"/>
        <dbReference type="ChEBI" id="CHEBI:16842"/>
        <dbReference type="ChEBI" id="CHEBI:30031"/>
        <dbReference type="ChEBI" id="CHEBI:61929"/>
        <dbReference type="ChEBI" id="CHEBI:61961"/>
        <dbReference type="EC" id="1.14.11.66"/>
    </reaction>
</comment>
<evidence type="ECO:0000256" key="24">
    <source>
        <dbReference type="PROSITE-ProRule" id="PRU00358"/>
    </source>
</evidence>
<gene>
    <name evidence="36" type="primary">UHRF1</name>
</gene>
<feature type="compositionally biased region" description="Polar residues" evidence="26">
    <location>
        <begin position="1965"/>
        <end position="1977"/>
    </location>
</feature>
<dbReference type="SUPFAM" id="SSF88697">
    <property type="entry name" value="PUA domain-like"/>
    <property type="match status" value="1"/>
</dbReference>
<keyword evidence="11 25" id="KW-0833">Ubl conjugation pathway</keyword>
<dbReference type="GeneID" id="106975455"/>
<proteinExistence type="inferred from homology"/>
<evidence type="ECO:0000256" key="19">
    <source>
        <dbReference type="ARBA" id="ARBA00023163"/>
    </source>
</evidence>
<evidence type="ECO:0000259" key="30">
    <source>
        <dbReference type="PROSITE" id="PS50966"/>
    </source>
</evidence>
<feature type="compositionally biased region" description="Basic and acidic residues" evidence="26">
    <location>
        <begin position="1195"/>
        <end position="1215"/>
    </location>
</feature>
<keyword evidence="13" id="KW-0156">Chromatin regulator</keyword>
<dbReference type="SMART" id="SM00545">
    <property type="entry name" value="JmjN"/>
    <property type="match status" value="1"/>
</dbReference>
<dbReference type="Gene3D" id="3.10.20.90">
    <property type="entry name" value="Phosphatidylinositol 3-kinase Catalytic Subunit, Chain A, domain 1"/>
    <property type="match status" value="1"/>
</dbReference>
<dbReference type="SMART" id="SM00249">
    <property type="entry name" value="PHD"/>
    <property type="match status" value="3"/>
</dbReference>
<feature type="compositionally biased region" description="Pro residues" evidence="26">
    <location>
        <begin position="1430"/>
        <end position="1452"/>
    </location>
</feature>
<dbReference type="Pfam" id="PF02375">
    <property type="entry name" value="JmjN"/>
    <property type="match status" value="1"/>
</dbReference>
<feature type="compositionally biased region" description="Basic residues" evidence="26">
    <location>
        <begin position="1221"/>
        <end position="1230"/>
    </location>
</feature>
<evidence type="ECO:0000256" key="4">
    <source>
        <dbReference type="ARBA" id="ARBA00004906"/>
    </source>
</evidence>
<feature type="region of interest" description="Disordered" evidence="26">
    <location>
        <begin position="1628"/>
        <end position="1651"/>
    </location>
</feature>
<dbReference type="PROSITE" id="PS51015">
    <property type="entry name" value="YDG"/>
    <property type="match status" value="1"/>
</dbReference>
<evidence type="ECO:0000259" key="28">
    <source>
        <dbReference type="PROSITE" id="PS50053"/>
    </source>
</evidence>
<feature type="compositionally biased region" description="Basic and acidic residues" evidence="26">
    <location>
        <begin position="1280"/>
        <end position="1289"/>
    </location>
</feature>
<evidence type="ECO:0000256" key="21">
    <source>
        <dbReference type="ARBA" id="ARBA00023306"/>
    </source>
</evidence>
<evidence type="ECO:0000256" key="9">
    <source>
        <dbReference type="ARBA" id="ARBA00022737"/>
    </source>
</evidence>
<evidence type="ECO:0000256" key="16">
    <source>
        <dbReference type="ARBA" id="ARBA00023004"/>
    </source>
</evidence>
<evidence type="ECO:0000256" key="22">
    <source>
        <dbReference type="ARBA" id="ARBA00049349"/>
    </source>
</evidence>
<feature type="compositionally biased region" description="Acidic residues" evidence="26">
    <location>
        <begin position="1558"/>
        <end position="1572"/>
    </location>
</feature>
<evidence type="ECO:0000259" key="27">
    <source>
        <dbReference type="PROSITE" id="PS50016"/>
    </source>
</evidence>
<evidence type="ECO:0000256" key="20">
    <source>
        <dbReference type="ARBA" id="ARBA00023242"/>
    </source>
</evidence>
<dbReference type="PANTHER" id="PTHR14140:SF2">
    <property type="entry name" value="E3 UBIQUITIN-PROTEIN LIGASE UHRF1"/>
    <property type="match status" value="1"/>
</dbReference>
<feature type="compositionally biased region" description="Basic residues" evidence="26">
    <location>
        <begin position="675"/>
        <end position="684"/>
    </location>
</feature>
<dbReference type="Pfam" id="PF18104">
    <property type="entry name" value="Tudor_2"/>
    <property type="match status" value="2"/>
</dbReference>
<dbReference type="Pfam" id="PF12148">
    <property type="entry name" value="TTD"/>
    <property type="match status" value="1"/>
</dbReference>
<dbReference type="Pfam" id="PF13831">
    <property type="entry name" value="PHD_2"/>
    <property type="match status" value="1"/>
</dbReference>
<feature type="region of interest" description="Disordered" evidence="26">
    <location>
        <begin position="1965"/>
        <end position="2002"/>
    </location>
</feature>
<feature type="compositionally biased region" description="Polar residues" evidence="26">
    <location>
        <begin position="1358"/>
        <end position="1368"/>
    </location>
</feature>
<dbReference type="PROSITE" id="PS51184">
    <property type="entry name" value="JMJC"/>
    <property type="match status" value="1"/>
</dbReference>
<keyword evidence="8 25" id="KW-0479">Metal-binding</keyword>
<dbReference type="Gene3D" id="2.30.30.140">
    <property type="match status" value="2"/>
</dbReference>
<feature type="region of interest" description="Disordered" evidence="26">
    <location>
        <begin position="107"/>
        <end position="152"/>
    </location>
</feature>
<comment type="subcellular location">
    <subcellularLocation>
        <location evidence="3 24 25">Nucleus</location>
    </subcellularLocation>
</comment>
<feature type="compositionally biased region" description="Basic residues" evidence="26">
    <location>
        <begin position="1376"/>
        <end position="1398"/>
    </location>
</feature>
<dbReference type="PANTHER" id="PTHR14140">
    <property type="entry name" value="E3 UBIQUITIN-PROTEIN LIGASE UHRF-RELATED"/>
    <property type="match status" value="1"/>
</dbReference>
<dbReference type="PROSITE" id="PS51805">
    <property type="entry name" value="EPHD"/>
    <property type="match status" value="1"/>
</dbReference>
<keyword evidence="19" id="KW-0804">Transcription</keyword>
<dbReference type="Pfam" id="PF13832">
    <property type="entry name" value="zf-HC5HC2H_2"/>
    <property type="match status" value="1"/>
</dbReference>
<dbReference type="InterPro" id="IPR011011">
    <property type="entry name" value="Znf_FYVE_PHD"/>
</dbReference>
<evidence type="ECO:0000256" key="13">
    <source>
        <dbReference type="ARBA" id="ARBA00022853"/>
    </source>
</evidence>
<keyword evidence="16" id="KW-0408">Iron</keyword>
<feature type="domain" description="PHD-type" evidence="27">
    <location>
        <begin position="339"/>
        <end position="395"/>
    </location>
</feature>
<feature type="domain" description="SWIM-type" evidence="30">
    <location>
        <begin position="1780"/>
        <end position="1819"/>
    </location>
</feature>
<comment type="domain">
    <text evidence="25">The YDG domain mediates the interaction with histone H3.</text>
</comment>
<dbReference type="SUPFAM" id="SSF57903">
    <property type="entry name" value="FYVE/PHD zinc finger"/>
    <property type="match status" value="2"/>
</dbReference>
<dbReference type="Gene3D" id="2.60.120.650">
    <property type="entry name" value="Cupin"/>
    <property type="match status" value="1"/>
</dbReference>
<comment type="catalytic activity">
    <reaction evidence="1 25">
        <text>S-ubiquitinyl-[E2 ubiquitin-conjugating enzyme]-L-cysteine + [acceptor protein]-L-lysine = [E2 ubiquitin-conjugating enzyme]-L-cysteine + N(6)-ubiquitinyl-[acceptor protein]-L-lysine.</text>
        <dbReference type="EC" id="2.3.2.27"/>
    </reaction>
</comment>
<feature type="compositionally biased region" description="Acidic residues" evidence="26">
    <location>
        <begin position="1260"/>
        <end position="1272"/>
    </location>
</feature>
<keyword evidence="12 25" id="KW-0862">Zinc</keyword>
<dbReference type="PROSITE" id="PS50016">
    <property type="entry name" value="ZF_PHD_2"/>
    <property type="match status" value="1"/>
</dbReference>
<dbReference type="InterPro" id="IPR000626">
    <property type="entry name" value="Ubiquitin-like_dom"/>
</dbReference>
<dbReference type="Gene3D" id="3.30.40.10">
    <property type="entry name" value="Zinc/RING finger domain, C3HC4 (zinc finger)"/>
    <property type="match status" value="2"/>
</dbReference>
<organism evidence="35 36">
    <name type="scientific">Acinonyx jubatus</name>
    <name type="common">Cheetah</name>
    <dbReference type="NCBI Taxonomy" id="32536"/>
    <lineage>
        <taxon>Eukaryota</taxon>
        <taxon>Metazoa</taxon>
        <taxon>Chordata</taxon>
        <taxon>Craniata</taxon>
        <taxon>Vertebrata</taxon>
        <taxon>Euteleostomi</taxon>
        <taxon>Mammalia</taxon>
        <taxon>Eutheria</taxon>
        <taxon>Laurasiatheria</taxon>
        <taxon>Carnivora</taxon>
        <taxon>Feliformia</taxon>
        <taxon>Felidae</taxon>
        <taxon>Felinae</taxon>
        <taxon>Acinonyx</taxon>
    </lineage>
</organism>
<dbReference type="SUPFAM" id="SSF63748">
    <property type="entry name" value="Tudor/PWWP/MBT"/>
    <property type="match status" value="2"/>
</dbReference>
<feature type="region of interest" description="Disordered" evidence="26">
    <location>
        <begin position="641"/>
        <end position="706"/>
    </location>
</feature>
<sequence>MERNEERAPRDFLLCQMAPMCAPADAMWIQVRTMDGKVAHTVDSLSRLTKVEELRRKIQGLFHVEPGLQRLFYRGKQMEDGHTLFDYDVRLNDTIQLLVRQSLVLPPSSSKEKDSELSDTDSGCCLGQSESDKSSNSGEAASEADGKAGLADEDAWDETELGLYKVNEYVDARDTNMGAWFEAQVVRVTRKAPSQDEPCSSTSSVTPEDDIIYHVKYDDYPENGVVQMSPRDVRARARTILQWQEIEVGQVVMLNYNPDNPKERGFWYDAEILRKRETRTARELYANVRLGDDSLNDCRIIFVDEVFKIERPGEGSPVVENPMRRKSGPSCRHCRDDENKACRVCACHLCGGKQDPDKQLMCDECDMAFHTYCLRPPLSSIPKEDEWYCPECRNDASEVVLAGEKLKESKKKAKMASATSSSQRDWGKGMACVGRTKECTIVPSNHYGPIPGIPVGTMWRFRVQVSESGVHRPHVAGIHGRSNDGAYSLVLAGGYEDDVDHGNSFTYTGSGGRDLSGNKRTAEQSCDQKLTNTNRALALNCSAPINDRKGAEAKDWRSGKPVRVVRNVKGRKHSKYAPAEGNRYDGIYKVVRYWPEKGKSGFLVWRYLLRRDDAEPGPWTKEGKDRIKKLGLTMQYPEGYLEARARREKENSKREAKDEDEDEDEDEEGGFTSPKKGKGKRKCKSGGGKTGAGSPRGTPKKSKVEPYSLTAQQSSLIKEDENNTKLWSEILKSLKDGPFQKFLSKVEETFQCICCQELVFRPITTVCQHNVCKEPSPLPGPDRNPCQLRGTCRPRPWLSSTTGTLKCDGPSAAAMGSEDHGAQNPSCKIMTFRPTMEEFKDFNKYVAYIESQGAHRAGLAKIIPPKEWKPRQTYDDIDDVVIPAPIQQVVTGQSGLFTQYNIQKKAMTVGEYRRLANSEKYCTPRHQDFDDLERKYWKNLTFVSPIYGADISGSLYDDDVAQWNIGSLRTILDMVERECGTIIEGVNTPYLYFGMWKTTFAWHTEDMDLYSINYLHFGEPKSWYAIPPEHGKRLERLAIGFFPGSSQGCDAFLRHKMTLISPIILKKYGIPFSRITQEAGEFMITFPYGYHAGFNHGFNCAESTNFATLRWIDYGKVATQCTCRKDMVKISMDVFVRILQPERYELWKQGKDLTVLDHTRPTALSSPELSTWSASRASLKAKLLRRQISLKENRHWRKTEEDRKASLERKKEQTRRPGPPSHRKRSQPKKPKPEDPKSPGEGAAGAALLEEAGGLKEETSQEADPEEEEEEPQPTPPQGREAEATEASRHVRLHIRRTRASLGTVIPPDSCSSVQFSLMCWPPVKTPLKTPLACLPPCPATCRRSPSTGPRGWPSRPSRLSSSAQATTFHEDGKGKLRPAKAKSDRKKKSYGPLHPHHALLPQLPPPPPAQFPAEEAPRLPPLLESPALAPGPAPAEENPPPPPLNVMPPEAPGEEPEVKPRPIIPMLYVVPRPSTLCDKGRVSCQQAFEHFAQRGPTWKEQAAPMELTGPEEDSRAGEVQAPSTFSKLKMEIKKSRRHPLGKPPTRSPLTVVKQEASSDEEAFPFSGEEDMSGPEALRSLLSLQWKNKAAGFQAERKFNAAAALTEPYCAICTLFYPYTQSLQTEKEAPQASLGEGPSVAPPSKSGQKTRPLIPEMCFTSGGENTEPLPANSYIGDDGTSLLIACAKCCLQVHASCYGIRPELVNEGWTCSRCTAHAWTAECCLCNLRGGALQMTTDRRWIHVICAIAVPEVRFLNVMERHPVDISAIPEQRWKLKCVYCRKRMKKVSGACIQCSCEHCSTSFHVTCAHAAGVLMEPDDWPYVVSITCFKHKSGGHTVQFLRAVSLGQMVITKNRNGLYYRCRVIGTSTQTFYEVNFDDGSYSDNLYPESITSRDCVRLGPPPEGEFVELRWADGNMYKARFISSVTSHVYQVEFEDGSQLMVKRGDIFTLDEELPKRVRSRLSLSTGAPQENTFSGEEVKAAKRPRVGTPRAPEDSGRNPDYLAFMESLLRAQCRPGAPF</sequence>
<feature type="compositionally biased region" description="Basic and acidic residues" evidence="26">
    <location>
        <begin position="641"/>
        <end position="657"/>
    </location>
</feature>
<dbReference type="Gene3D" id="3.10.330.70">
    <property type="match status" value="1"/>
</dbReference>
<comment type="similarity">
    <text evidence="5">Belongs to the JHDM3 histone demethylase family.</text>
</comment>
<dbReference type="CDD" id="cd15616">
    <property type="entry name" value="PHD_UHRF1"/>
    <property type="match status" value="1"/>
</dbReference>
<feature type="region of interest" description="Disordered" evidence="26">
    <location>
        <begin position="1255"/>
        <end position="1290"/>
    </location>
</feature>
<dbReference type="InterPro" id="IPR015947">
    <property type="entry name" value="PUA-like_sf"/>
</dbReference>
<evidence type="ECO:0000256" key="18">
    <source>
        <dbReference type="ARBA" id="ARBA00023125"/>
    </source>
</evidence>
<dbReference type="SMART" id="SM00213">
    <property type="entry name" value="UBQ"/>
    <property type="match status" value="1"/>
</dbReference>
<protein>
    <recommendedName>
        <fullName evidence="25">E3 ubiquitin-protein ligase UHRF</fullName>
        <ecNumber evidence="25">2.3.2.27</ecNumber>
    </recommendedName>
    <alternativeName>
        <fullName evidence="25">RING-type E3 ubiquitin transferase UHRF</fullName>
    </alternativeName>
    <alternativeName>
        <fullName evidence="25">Ubiquitin-like PHD and RING finger domain-containing protein</fullName>
    </alternativeName>
    <alternativeName>
        <fullName evidence="25">Ubiquitin-like-containing PHD and RING finger domains protein</fullName>
    </alternativeName>
</protein>
<dbReference type="CDD" id="cd20467">
    <property type="entry name" value="Tudor_JMJD2B_rpt2"/>
    <property type="match status" value="1"/>
</dbReference>
<keyword evidence="18 25" id="KW-0238">DNA-binding</keyword>
<dbReference type="RefSeq" id="XP_053076026.1">
    <property type="nucleotide sequence ID" value="XM_053220051.1"/>
</dbReference>
<feature type="domain" description="YDG" evidence="31">
    <location>
        <begin position="448"/>
        <end position="611"/>
    </location>
</feature>
<dbReference type="CDD" id="cd20455">
    <property type="entry name" value="Tudor_UHRF1_rpt1"/>
    <property type="match status" value="1"/>
</dbReference>
<comment type="domain">
    <text evidence="25">The tudor-like regions specifically recognize and bind histone H3 unmethylated at 'Arg-2' (H3R2me0), while the PHD-type zinc finger specifically recognizes and binds histone H3 trimethylated at 'Lys-9' (H3K9me3).</text>
</comment>
<dbReference type="InterPro" id="IPR003105">
    <property type="entry name" value="SRA_YDG"/>
</dbReference>
<dbReference type="InterPro" id="IPR001841">
    <property type="entry name" value="Znf_RING"/>
</dbReference>
<evidence type="ECO:0000256" key="6">
    <source>
        <dbReference type="ARBA" id="ARBA00022491"/>
    </source>
</evidence>
<dbReference type="Pfam" id="PF02182">
    <property type="entry name" value="SAD_SRA"/>
    <property type="match status" value="1"/>
</dbReference>
<dbReference type="InterPro" id="IPR040477">
    <property type="entry name" value="KDM4-like_Tudor"/>
</dbReference>
<comment type="pathway">
    <text evidence="4 25">Protein modification; protein ubiquitination.</text>
</comment>
<keyword evidence="15" id="KW-0560">Oxidoreductase</keyword>
<dbReference type="PROSITE" id="PS50053">
    <property type="entry name" value="UBIQUITIN_2"/>
    <property type="match status" value="1"/>
</dbReference>
<keyword evidence="9" id="KW-0677">Repeat</keyword>
<dbReference type="PROSITE" id="PS50089">
    <property type="entry name" value="ZF_RING_2"/>
    <property type="match status" value="1"/>
</dbReference>
<dbReference type="Pfam" id="PF00240">
    <property type="entry name" value="ubiquitin"/>
    <property type="match status" value="1"/>
</dbReference>
<evidence type="ECO:0000256" key="5">
    <source>
        <dbReference type="ARBA" id="ARBA00009711"/>
    </source>
</evidence>
<dbReference type="InterPro" id="IPR001965">
    <property type="entry name" value="Znf_PHD"/>
</dbReference>
<evidence type="ECO:0000256" key="12">
    <source>
        <dbReference type="ARBA" id="ARBA00022833"/>
    </source>
</evidence>
<feature type="domain" description="JmjC" evidence="33">
    <location>
        <begin position="960"/>
        <end position="1123"/>
    </location>
</feature>
<dbReference type="InterPro" id="IPR003349">
    <property type="entry name" value="JmjN"/>
</dbReference>
<keyword evidence="7 25" id="KW-0808">Transferase</keyword>
<dbReference type="SMART" id="SM00558">
    <property type="entry name" value="JmjC"/>
    <property type="match status" value="1"/>
</dbReference>
<evidence type="ECO:0000256" key="14">
    <source>
        <dbReference type="ARBA" id="ARBA00022964"/>
    </source>
</evidence>
<evidence type="ECO:0000256" key="17">
    <source>
        <dbReference type="ARBA" id="ARBA00023015"/>
    </source>
</evidence>
<dbReference type="EC" id="2.3.2.27" evidence="25"/>
<keyword evidence="20 24" id="KW-0539">Nucleus</keyword>
<evidence type="ECO:0000256" key="8">
    <source>
        <dbReference type="ARBA" id="ARBA00022723"/>
    </source>
</evidence>
<dbReference type="CDD" id="cd15576">
    <property type="entry name" value="PHD_JMJD2B"/>
    <property type="match status" value="1"/>
</dbReference>
<comment type="cofactor">
    <cofactor evidence="2">
        <name>Fe(2+)</name>
        <dbReference type="ChEBI" id="CHEBI:29033"/>
    </cofactor>
</comment>
<keyword evidence="35" id="KW-1185">Reference proteome</keyword>
<dbReference type="InterPro" id="IPR003347">
    <property type="entry name" value="JmjC_dom"/>
</dbReference>
<dbReference type="Gene3D" id="2.30.280.10">
    <property type="entry name" value="SRA-YDG"/>
    <property type="match status" value="1"/>
</dbReference>
<dbReference type="InterPro" id="IPR047406">
    <property type="entry name" value="Ubl_UHRF1"/>
</dbReference>
<accession>A0ABM3PWG9</accession>
<dbReference type="InterPro" id="IPR021991">
    <property type="entry name" value="TTD_dom"/>
</dbReference>
<evidence type="ECO:0000256" key="10">
    <source>
        <dbReference type="ARBA" id="ARBA00022771"/>
    </source>
</evidence>
<dbReference type="Pfam" id="PF02373">
    <property type="entry name" value="JmjC"/>
    <property type="match status" value="1"/>
</dbReference>
<dbReference type="PROSITE" id="PS51183">
    <property type="entry name" value="JMJN"/>
    <property type="match status" value="1"/>
</dbReference>
<dbReference type="InterPro" id="IPR036987">
    <property type="entry name" value="SRA-YDG_sf"/>
</dbReference>
<feature type="domain" description="Ubiquitin-like" evidence="28">
    <location>
        <begin position="27"/>
        <end position="101"/>
    </location>
</feature>
<dbReference type="CDD" id="cd20457">
    <property type="entry name" value="Tudor_UHRF1_rpt2"/>
    <property type="match status" value="1"/>
</dbReference>
<dbReference type="InterPro" id="IPR007527">
    <property type="entry name" value="Znf_SWIM"/>
</dbReference>
<dbReference type="PROSITE" id="PS50966">
    <property type="entry name" value="ZF_SWIM"/>
    <property type="match status" value="1"/>
</dbReference>
<evidence type="ECO:0000259" key="29">
    <source>
        <dbReference type="PROSITE" id="PS50089"/>
    </source>
</evidence>
<feature type="domain" description="JmjN" evidence="32">
    <location>
        <begin position="829"/>
        <end position="871"/>
    </location>
</feature>
<dbReference type="CDD" id="cd20464">
    <property type="entry name" value="Tudor_JMJD2B_rpt1"/>
    <property type="match status" value="1"/>
</dbReference>
<evidence type="ECO:0000259" key="33">
    <source>
        <dbReference type="PROSITE" id="PS51184"/>
    </source>
</evidence>
<evidence type="ECO:0000313" key="36">
    <source>
        <dbReference type="RefSeq" id="XP_053076026.1"/>
    </source>
</evidence>